<evidence type="ECO:0008006" key="3">
    <source>
        <dbReference type="Google" id="ProtNLM"/>
    </source>
</evidence>
<protein>
    <recommendedName>
        <fullName evidence="3">Receptor ligand binding region domain-containing protein</fullName>
    </recommendedName>
</protein>
<gene>
    <name evidence="1" type="primary">RvY_08532-1</name>
    <name evidence="1" type="synonym">RvY_08532.1</name>
    <name evidence="1" type="ORF">RvY_08532</name>
</gene>
<accession>A0A1D1V8G1</accession>
<organism evidence="1 2">
    <name type="scientific">Ramazzottius varieornatus</name>
    <name type="common">Water bear</name>
    <name type="synonym">Tardigrade</name>
    <dbReference type="NCBI Taxonomy" id="947166"/>
    <lineage>
        <taxon>Eukaryota</taxon>
        <taxon>Metazoa</taxon>
        <taxon>Ecdysozoa</taxon>
        <taxon>Tardigrada</taxon>
        <taxon>Eutardigrada</taxon>
        <taxon>Parachela</taxon>
        <taxon>Hypsibioidea</taxon>
        <taxon>Ramazzottiidae</taxon>
        <taxon>Ramazzottius</taxon>
    </lineage>
</organism>
<proteinExistence type="predicted"/>
<keyword evidence="2" id="KW-1185">Reference proteome</keyword>
<dbReference type="AlphaFoldDB" id="A0A1D1V8G1"/>
<reference evidence="1 2" key="1">
    <citation type="journal article" date="2016" name="Nat. Commun.">
        <title>Extremotolerant tardigrade genome and improved radiotolerance of human cultured cells by tardigrade-unique protein.</title>
        <authorList>
            <person name="Hashimoto T."/>
            <person name="Horikawa D.D."/>
            <person name="Saito Y."/>
            <person name="Kuwahara H."/>
            <person name="Kozuka-Hata H."/>
            <person name="Shin-I T."/>
            <person name="Minakuchi Y."/>
            <person name="Ohishi K."/>
            <person name="Motoyama A."/>
            <person name="Aizu T."/>
            <person name="Enomoto A."/>
            <person name="Kondo K."/>
            <person name="Tanaka S."/>
            <person name="Hara Y."/>
            <person name="Koshikawa S."/>
            <person name="Sagara H."/>
            <person name="Miura T."/>
            <person name="Yokobori S."/>
            <person name="Miyagawa K."/>
            <person name="Suzuki Y."/>
            <person name="Kubo T."/>
            <person name="Oyama M."/>
            <person name="Kohara Y."/>
            <person name="Fujiyama A."/>
            <person name="Arakawa K."/>
            <person name="Katayama T."/>
            <person name="Toyoda A."/>
            <person name="Kunieda T."/>
        </authorList>
    </citation>
    <scope>NUCLEOTIDE SEQUENCE [LARGE SCALE GENOMIC DNA]</scope>
    <source>
        <strain evidence="1 2">YOKOZUNA-1</strain>
    </source>
</reference>
<comment type="caution">
    <text evidence="1">The sequence shown here is derived from an EMBL/GenBank/DDBJ whole genome shotgun (WGS) entry which is preliminary data.</text>
</comment>
<dbReference type="EMBL" id="BDGG01000004">
    <property type="protein sequence ID" value="GAU97190.1"/>
    <property type="molecule type" value="Genomic_DNA"/>
</dbReference>
<evidence type="ECO:0000313" key="1">
    <source>
        <dbReference type="EMBL" id="GAU97190.1"/>
    </source>
</evidence>
<sequence>MEPAPLPLLNLTIVTYVLYPAVLLSSRPFIGPALDMAGERLRYLFNFNVTVEYIGSYNWSTVQGMVDNVYLVHQFYEKTWDRNGVVVLLTPGTDEVSGLGDLAREQDSLLFTT</sequence>
<dbReference type="Proteomes" id="UP000186922">
    <property type="component" value="Unassembled WGS sequence"/>
</dbReference>
<name>A0A1D1V8G1_RAMVA</name>
<evidence type="ECO:0000313" key="2">
    <source>
        <dbReference type="Proteomes" id="UP000186922"/>
    </source>
</evidence>